<comment type="caution">
    <text evidence="1">The sequence shown here is derived from an EMBL/GenBank/DDBJ whole genome shotgun (WGS) entry which is preliminary data.</text>
</comment>
<protein>
    <recommendedName>
        <fullName evidence="3">GIY-YIG domain-containing protein</fullName>
    </recommendedName>
</protein>
<dbReference type="AlphaFoldDB" id="W9GT74"/>
<evidence type="ECO:0000313" key="1">
    <source>
        <dbReference type="EMBL" id="EWT07993.1"/>
    </source>
</evidence>
<name>W9GT74_9MICO</name>
<dbReference type="Proteomes" id="UP000019494">
    <property type="component" value="Unassembled WGS sequence"/>
</dbReference>
<proteinExistence type="predicted"/>
<organism evidence="1 2">
    <name type="scientific">Intrasporangium chromatireducens Q5-1</name>
    <dbReference type="NCBI Taxonomy" id="584657"/>
    <lineage>
        <taxon>Bacteria</taxon>
        <taxon>Bacillati</taxon>
        <taxon>Actinomycetota</taxon>
        <taxon>Actinomycetes</taxon>
        <taxon>Micrococcales</taxon>
        <taxon>Intrasporangiaceae</taxon>
        <taxon>Intrasporangium</taxon>
    </lineage>
</organism>
<evidence type="ECO:0000313" key="2">
    <source>
        <dbReference type="Proteomes" id="UP000019494"/>
    </source>
</evidence>
<keyword evidence="2" id="KW-1185">Reference proteome</keyword>
<evidence type="ECO:0008006" key="3">
    <source>
        <dbReference type="Google" id="ProtNLM"/>
    </source>
</evidence>
<sequence>MKTSATTVKRMVEPANCRCGRHAKTSPHLWSVYVLEVEGTGGDVYVGCTWHSPEVRRQQHIDGPKKGRVFKKAGNSVGALRPDLVTDLEPLTNFALAQSAETYLAEILRSKGFTFTAVTEPTSSVSETMWPPRASIVLTL</sequence>
<gene>
    <name evidence="1" type="ORF">N864_11680</name>
</gene>
<accession>W9GT74</accession>
<dbReference type="EMBL" id="AWQS01000001">
    <property type="protein sequence ID" value="EWT07993.1"/>
    <property type="molecule type" value="Genomic_DNA"/>
</dbReference>
<reference evidence="2" key="1">
    <citation type="submission" date="2013-08" db="EMBL/GenBank/DDBJ databases">
        <title>Intrasporangium oryzae NRRL B-24470.</title>
        <authorList>
            <person name="Liu H."/>
            <person name="Wang G."/>
        </authorList>
    </citation>
    <scope>NUCLEOTIDE SEQUENCE [LARGE SCALE GENOMIC DNA]</scope>
    <source>
        <strain evidence="2">Q5-1</strain>
    </source>
</reference>